<evidence type="ECO:0000256" key="1">
    <source>
        <dbReference type="ARBA" id="ARBA00001933"/>
    </source>
</evidence>
<dbReference type="OrthoDB" id="9805628at2"/>
<accession>A0A366JJI5</accession>
<dbReference type="PANTHER" id="PTHR42743:SF11">
    <property type="entry name" value="AMINODEOXYCHORISMATE LYASE"/>
    <property type="match status" value="1"/>
</dbReference>
<dbReference type="CDD" id="cd00449">
    <property type="entry name" value="PLPDE_IV"/>
    <property type="match status" value="1"/>
</dbReference>
<dbReference type="RefSeq" id="WP_113885318.1">
    <property type="nucleotide sequence ID" value="NZ_QNSF01000021.1"/>
</dbReference>
<dbReference type="GO" id="GO:0005829">
    <property type="term" value="C:cytosol"/>
    <property type="evidence" value="ECO:0007669"/>
    <property type="project" value="TreeGrafter"/>
</dbReference>
<dbReference type="PROSITE" id="PS00770">
    <property type="entry name" value="AA_TRANSFER_CLASS_4"/>
    <property type="match status" value="1"/>
</dbReference>
<dbReference type="Gene3D" id="3.20.10.10">
    <property type="entry name" value="D-amino Acid Aminotransferase, subunit A, domain 2"/>
    <property type="match status" value="1"/>
</dbReference>
<comment type="subunit">
    <text evidence="3">Homodimer.</text>
</comment>
<dbReference type="InterPro" id="IPR036038">
    <property type="entry name" value="Aminotransferase-like"/>
</dbReference>
<evidence type="ECO:0000256" key="3">
    <source>
        <dbReference type="ARBA" id="ARBA00011738"/>
    </source>
</evidence>
<dbReference type="InterPro" id="IPR018300">
    <property type="entry name" value="Aminotrans_IV_CS"/>
</dbReference>
<comment type="cofactor">
    <cofactor evidence="1 6">
        <name>pyridoxal 5'-phosphate</name>
        <dbReference type="ChEBI" id="CHEBI:597326"/>
    </cofactor>
</comment>
<dbReference type="Gene3D" id="3.30.470.10">
    <property type="match status" value="1"/>
</dbReference>
<proteinExistence type="inferred from homology"/>
<dbReference type="InterPro" id="IPR043131">
    <property type="entry name" value="BCAT-like_N"/>
</dbReference>
<comment type="similarity">
    <text evidence="2 5">Belongs to the class-IV pyridoxal-phosphate-dependent aminotransferase family.</text>
</comment>
<dbReference type="PANTHER" id="PTHR42743">
    <property type="entry name" value="AMINO-ACID AMINOTRANSFERASE"/>
    <property type="match status" value="1"/>
</dbReference>
<dbReference type="GO" id="GO:0016829">
    <property type="term" value="F:lyase activity"/>
    <property type="evidence" value="ECO:0007669"/>
    <property type="project" value="UniProtKB-KW"/>
</dbReference>
<evidence type="ECO:0000313" key="8">
    <source>
        <dbReference type="Proteomes" id="UP000252731"/>
    </source>
</evidence>
<reference evidence="7 8" key="1">
    <citation type="submission" date="2018-06" db="EMBL/GenBank/DDBJ databases">
        <title>Freshwater and sediment microbial communities from various areas in North America, analyzing microbe dynamics in response to fracking.</title>
        <authorList>
            <person name="Lamendella R."/>
        </authorList>
    </citation>
    <scope>NUCLEOTIDE SEQUENCE [LARGE SCALE GENOMIC DNA]</scope>
    <source>
        <strain evidence="7 8">14_TX</strain>
    </source>
</reference>
<evidence type="ECO:0000313" key="7">
    <source>
        <dbReference type="EMBL" id="RBP87244.1"/>
    </source>
</evidence>
<dbReference type="SUPFAM" id="SSF56752">
    <property type="entry name" value="D-aminoacid aminotransferase-like PLP-dependent enzymes"/>
    <property type="match status" value="1"/>
</dbReference>
<name>A0A366JJI5_CYTFI</name>
<keyword evidence="8" id="KW-1185">Reference proteome</keyword>
<dbReference type="Proteomes" id="UP000252731">
    <property type="component" value="Unassembled WGS sequence"/>
</dbReference>
<dbReference type="EMBL" id="QNSF01000021">
    <property type="protein sequence ID" value="RBP87244.1"/>
    <property type="molecule type" value="Genomic_DNA"/>
</dbReference>
<dbReference type="NCBIfam" id="NF005800">
    <property type="entry name" value="PRK07650.1"/>
    <property type="match status" value="1"/>
</dbReference>
<keyword evidence="7" id="KW-0456">Lyase</keyword>
<dbReference type="STRING" id="1399.VL14_05490"/>
<gene>
    <name evidence="7" type="ORF">DFO70_1218</name>
</gene>
<comment type="caution">
    <text evidence="7">The sequence shown here is derived from an EMBL/GenBank/DDBJ whole genome shotgun (WGS) entry which is preliminary data.</text>
</comment>
<dbReference type="GO" id="GO:0046394">
    <property type="term" value="P:carboxylic acid biosynthetic process"/>
    <property type="evidence" value="ECO:0007669"/>
    <property type="project" value="UniProtKB-ARBA"/>
</dbReference>
<organism evidence="7 8">
    <name type="scientific">Cytobacillus firmus</name>
    <name type="common">Bacillus firmus</name>
    <dbReference type="NCBI Taxonomy" id="1399"/>
    <lineage>
        <taxon>Bacteria</taxon>
        <taxon>Bacillati</taxon>
        <taxon>Bacillota</taxon>
        <taxon>Bacilli</taxon>
        <taxon>Bacillales</taxon>
        <taxon>Bacillaceae</taxon>
        <taxon>Cytobacillus</taxon>
    </lineage>
</organism>
<evidence type="ECO:0000256" key="5">
    <source>
        <dbReference type="RuleBase" id="RU004106"/>
    </source>
</evidence>
<sequence>MYIYMNGEIVRKEEARISPFDHGFLYGMGLFETFRVYNGHPFLLDDHLERLNRSLKAINIEAFYTREQVLAALDMLLGKNGYHNAYIRMNVSAGNGEIGLQTASYLNSNTIIFCKPLPPRSASAEKQAVILEIPRNTPEGAERLKSHHYLNNILAKKEAGDDPGVEGIFLTREGYLAEGITSNLFWIRDRHLFTPSLHTGILNGITREFVIRLAGKLGMNVQEGLYRPEAVRDADEVFVTNSIQEIVPISSFDGHTMPGLSGKKTSELQKHYENCCEHFWSRNEL</sequence>
<dbReference type="InterPro" id="IPR001544">
    <property type="entry name" value="Aminotrans_IV"/>
</dbReference>
<dbReference type="FunFam" id="3.20.10.10:FF:000002">
    <property type="entry name" value="D-alanine aminotransferase"/>
    <property type="match status" value="1"/>
</dbReference>
<dbReference type="AlphaFoldDB" id="A0A366JJI5"/>
<dbReference type="GO" id="GO:0008652">
    <property type="term" value="P:amino acid biosynthetic process"/>
    <property type="evidence" value="ECO:0007669"/>
    <property type="project" value="UniProtKB-ARBA"/>
</dbReference>
<dbReference type="InterPro" id="IPR043132">
    <property type="entry name" value="BCAT-like_C"/>
</dbReference>
<evidence type="ECO:0000256" key="2">
    <source>
        <dbReference type="ARBA" id="ARBA00009320"/>
    </source>
</evidence>
<dbReference type="Pfam" id="PF01063">
    <property type="entry name" value="Aminotran_4"/>
    <property type="match status" value="1"/>
</dbReference>
<keyword evidence="4 6" id="KW-0663">Pyridoxal phosphate</keyword>
<evidence type="ECO:0000256" key="4">
    <source>
        <dbReference type="ARBA" id="ARBA00022898"/>
    </source>
</evidence>
<protein>
    <submittedName>
        <fullName evidence="7">4-amino-4-deoxychorismate lyase</fullName>
    </submittedName>
</protein>
<dbReference type="InterPro" id="IPR050571">
    <property type="entry name" value="Class-IV_PLP-Dep_Aminotrnsfr"/>
</dbReference>
<evidence type="ECO:0000256" key="6">
    <source>
        <dbReference type="RuleBase" id="RU004516"/>
    </source>
</evidence>